<sequence length="132" mass="14874">MPIIRRETAVALCIALLTVALGVYCAYALTATELSWQSLPWLFLGYLYLLWFMRSRVFPAGLSHHIAASRQRLVAGAVWLFVGAFTSAWLSCIPQGLFNDWVWQWLEFSLLLVLVCWGLWQRQPNAKAGAAG</sequence>
<accession>K2KYW5</accession>
<keyword evidence="1" id="KW-0812">Transmembrane</keyword>
<feature type="transmembrane region" description="Helical" evidence="1">
    <location>
        <begin position="35"/>
        <end position="52"/>
    </location>
</feature>
<feature type="transmembrane region" description="Helical" evidence="1">
    <location>
        <begin position="102"/>
        <end position="120"/>
    </location>
</feature>
<dbReference type="RefSeq" id="WP_008489010.1">
    <property type="nucleotide sequence ID" value="NZ_AMRG01000010.1"/>
</dbReference>
<keyword evidence="1" id="KW-0472">Membrane</keyword>
<protein>
    <recommendedName>
        <fullName evidence="4">Transmembrane protein</fullName>
    </recommendedName>
</protein>
<name>K2KYW5_9GAMM</name>
<dbReference type="Proteomes" id="UP000014115">
    <property type="component" value="Unassembled WGS sequence"/>
</dbReference>
<dbReference type="EMBL" id="AMRG01000010">
    <property type="protein sequence ID" value="EKE82920.1"/>
    <property type="molecule type" value="Genomic_DNA"/>
</dbReference>
<evidence type="ECO:0000313" key="2">
    <source>
        <dbReference type="EMBL" id="EKE82920.1"/>
    </source>
</evidence>
<keyword evidence="1" id="KW-1133">Transmembrane helix</keyword>
<dbReference type="AlphaFoldDB" id="K2KYW5"/>
<proteinExistence type="predicted"/>
<gene>
    <name evidence="2" type="ORF">A10D4_08774</name>
</gene>
<keyword evidence="3" id="KW-1185">Reference proteome</keyword>
<evidence type="ECO:0000256" key="1">
    <source>
        <dbReference type="SAM" id="Phobius"/>
    </source>
</evidence>
<evidence type="ECO:0000313" key="3">
    <source>
        <dbReference type="Proteomes" id="UP000014115"/>
    </source>
</evidence>
<dbReference type="STRING" id="740709.A10D4_08774"/>
<evidence type="ECO:0008006" key="4">
    <source>
        <dbReference type="Google" id="ProtNLM"/>
    </source>
</evidence>
<organism evidence="2 3">
    <name type="scientific">Idiomarina xiamenensis 10-D-4</name>
    <dbReference type="NCBI Taxonomy" id="740709"/>
    <lineage>
        <taxon>Bacteria</taxon>
        <taxon>Pseudomonadati</taxon>
        <taxon>Pseudomonadota</taxon>
        <taxon>Gammaproteobacteria</taxon>
        <taxon>Alteromonadales</taxon>
        <taxon>Idiomarinaceae</taxon>
        <taxon>Idiomarina</taxon>
    </lineage>
</organism>
<comment type="caution">
    <text evidence="2">The sequence shown here is derived from an EMBL/GenBank/DDBJ whole genome shotgun (WGS) entry which is preliminary data.</text>
</comment>
<dbReference type="PATRIC" id="fig|740709.3.peg.1777"/>
<reference evidence="2 3" key="1">
    <citation type="journal article" date="2012" name="J. Bacteriol.">
        <title>Genome Sequence of Idiomarina xiamenensis Type Strain 10-D-4.</title>
        <authorList>
            <person name="Lai Q."/>
            <person name="Wang L."/>
            <person name="Wang W."/>
            <person name="Shao Z."/>
        </authorList>
    </citation>
    <scope>NUCLEOTIDE SEQUENCE [LARGE SCALE GENOMIC DNA]</scope>
    <source>
        <strain evidence="2 3">10-D-4</strain>
    </source>
</reference>
<feature type="transmembrane region" description="Helical" evidence="1">
    <location>
        <begin position="73"/>
        <end position="90"/>
    </location>
</feature>